<evidence type="ECO:0000313" key="2">
    <source>
        <dbReference type="EMBL" id="QBZ72788.1"/>
    </source>
</evidence>
<organism evidence="2 3">
    <name type="scientific">Gordonia phage GodonK</name>
    <dbReference type="NCBI Taxonomy" id="2562192"/>
    <lineage>
        <taxon>Viruses</taxon>
        <taxon>Duplodnaviria</taxon>
        <taxon>Heunggongvirae</taxon>
        <taxon>Uroviricota</taxon>
        <taxon>Caudoviricetes</taxon>
        <taxon>Godonkavirus</taxon>
        <taxon>Godonkavirus godonK</taxon>
    </lineage>
</organism>
<feature type="transmembrane region" description="Helical" evidence="1">
    <location>
        <begin position="6"/>
        <end position="25"/>
    </location>
</feature>
<evidence type="ECO:0000313" key="3">
    <source>
        <dbReference type="Proteomes" id="UP000297070"/>
    </source>
</evidence>
<dbReference type="RefSeq" id="YP_009821553.1">
    <property type="nucleotide sequence ID" value="NC_048176.1"/>
</dbReference>
<protein>
    <submittedName>
        <fullName evidence="2">Uncharacterized protein</fullName>
    </submittedName>
</protein>
<keyword evidence="1" id="KW-0472">Membrane</keyword>
<reference evidence="2 3" key="1">
    <citation type="submission" date="2019-03" db="EMBL/GenBank/DDBJ databases">
        <authorList>
            <person name="Douthitt C."/>
            <person name="D'Elia T."/>
            <person name="Bockoras C."/>
            <person name="Boss C."/>
            <person name="Clemons M."/>
            <person name="Green W."/>
            <person name="Harel H."/>
            <person name="Larralde J."/>
            <person name="Lopez M."/>
            <person name="Magana D."/>
            <person name="Miguel M."/>
            <person name="Muschweck L."/>
            <person name="Olivos K."/>
            <person name="Racette D."/>
            <person name="Reynolds M."/>
            <person name="Ru Y."/>
            <person name="Santana M."/>
            <person name="Simon R."/>
            <person name="Smotrilla K."/>
            <person name="Sufficool B."/>
            <person name="Tamayo B."/>
            <person name="Tirado E."/>
            <person name="Vajanyi M."/>
            <person name="Weger M."/>
            <person name="Wehr A."/>
            <person name="Whitaker K."/>
            <person name="Garlena R.A."/>
            <person name="Russell D.A."/>
            <person name="Pope W.H."/>
            <person name="Jacobs-Sera D."/>
            <person name="Hatfull G.F."/>
        </authorList>
    </citation>
    <scope>NUCLEOTIDE SEQUENCE [LARGE SCALE GENOMIC DNA]</scope>
</reference>
<dbReference type="GeneID" id="55013036"/>
<evidence type="ECO:0000256" key="1">
    <source>
        <dbReference type="SAM" id="Phobius"/>
    </source>
</evidence>
<name>A0A4D6E2C3_9CAUD</name>
<feature type="transmembrane region" description="Helical" evidence="1">
    <location>
        <begin position="32"/>
        <end position="56"/>
    </location>
</feature>
<keyword evidence="1" id="KW-1133">Transmembrane helix</keyword>
<keyword evidence="1" id="KW-0812">Transmembrane</keyword>
<accession>A0A4D6E2C3</accession>
<proteinExistence type="predicted"/>
<dbReference type="KEGG" id="vg:55013036"/>
<sequence>MTLEDWASIWWVFTVLGLLCTMASFSANGSEAATGISIVGVLLCLVGFGLAVAGAMV</sequence>
<dbReference type="Proteomes" id="UP000297070">
    <property type="component" value="Segment"/>
</dbReference>
<dbReference type="EMBL" id="MK620899">
    <property type="protein sequence ID" value="QBZ72788.1"/>
    <property type="molecule type" value="Genomic_DNA"/>
</dbReference>
<gene>
    <name evidence="2" type="primary">200</name>
    <name evidence="2" type="ORF">SEA_GODONK_200</name>
</gene>
<keyword evidence="3" id="KW-1185">Reference proteome</keyword>